<dbReference type="InterPro" id="IPR036661">
    <property type="entry name" value="Luciferase-like_sf"/>
</dbReference>
<gene>
    <name evidence="2" type="ORF">S01H1_75572</name>
</gene>
<proteinExistence type="predicted"/>
<reference evidence="2" key="1">
    <citation type="journal article" date="2014" name="Front. Microbiol.">
        <title>High frequency of phylogenetically diverse reductive dehalogenase-homologous genes in deep subseafloor sedimentary metagenomes.</title>
        <authorList>
            <person name="Kawai M."/>
            <person name="Futagami T."/>
            <person name="Toyoda A."/>
            <person name="Takaki Y."/>
            <person name="Nishi S."/>
            <person name="Hori S."/>
            <person name="Arai W."/>
            <person name="Tsubouchi T."/>
            <person name="Morono Y."/>
            <person name="Uchiyama I."/>
            <person name="Ito T."/>
            <person name="Fujiyama A."/>
            <person name="Inagaki F."/>
            <person name="Takami H."/>
        </authorList>
    </citation>
    <scope>NUCLEOTIDE SEQUENCE</scope>
    <source>
        <strain evidence="2">Expedition CK06-06</strain>
    </source>
</reference>
<dbReference type="AlphaFoldDB" id="X0Y357"/>
<protein>
    <recommendedName>
        <fullName evidence="1">Luciferase-like domain-containing protein</fullName>
    </recommendedName>
</protein>
<dbReference type="GO" id="GO:0016705">
    <property type="term" value="F:oxidoreductase activity, acting on paired donors, with incorporation or reduction of molecular oxygen"/>
    <property type="evidence" value="ECO:0007669"/>
    <property type="project" value="InterPro"/>
</dbReference>
<evidence type="ECO:0000313" key="2">
    <source>
        <dbReference type="EMBL" id="GAG50304.1"/>
    </source>
</evidence>
<organism evidence="2">
    <name type="scientific">marine sediment metagenome</name>
    <dbReference type="NCBI Taxonomy" id="412755"/>
    <lineage>
        <taxon>unclassified sequences</taxon>
        <taxon>metagenomes</taxon>
        <taxon>ecological metagenomes</taxon>
    </lineage>
</organism>
<dbReference type="Gene3D" id="3.20.20.30">
    <property type="entry name" value="Luciferase-like domain"/>
    <property type="match status" value="1"/>
</dbReference>
<dbReference type="SUPFAM" id="SSF51679">
    <property type="entry name" value="Bacterial luciferase-like"/>
    <property type="match status" value="1"/>
</dbReference>
<sequence>MVYLTVTFIGHNGSMQELLSLAQRAERLNIDNINFPDDIWNRDVFVTQSVILKKTDHINLTTITNPYSRHPVLIARAAASLIELGPRRIRICFCAGGSFTLKPLNIPMWQKP</sequence>
<dbReference type="EMBL" id="BARS01050650">
    <property type="protein sequence ID" value="GAG50304.1"/>
    <property type="molecule type" value="Genomic_DNA"/>
</dbReference>
<dbReference type="InterPro" id="IPR011251">
    <property type="entry name" value="Luciferase-like_dom"/>
</dbReference>
<dbReference type="Pfam" id="PF00296">
    <property type="entry name" value="Bac_luciferase"/>
    <property type="match status" value="1"/>
</dbReference>
<accession>X0Y357</accession>
<feature type="non-terminal residue" evidence="2">
    <location>
        <position position="112"/>
    </location>
</feature>
<name>X0Y357_9ZZZZ</name>
<evidence type="ECO:0000259" key="1">
    <source>
        <dbReference type="Pfam" id="PF00296"/>
    </source>
</evidence>
<feature type="domain" description="Luciferase-like" evidence="1">
    <location>
        <begin position="11"/>
        <end position="98"/>
    </location>
</feature>
<comment type="caution">
    <text evidence="2">The sequence shown here is derived from an EMBL/GenBank/DDBJ whole genome shotgun (WGS) entry which is preliminary data.</text>
</comment>